<dbReference type="EMBL" id="JAFJMO010000002">
    <property type="protein sequence ID" value="KAJ8283675.1"/>
    <property type="molecule type" value="Genomic_DNA"/>
</dbReference>
<feature type="coiled-coil region" evidence="4">
    <location>
        <begin position="629"/>
        <end position="670"/>
    </location>
</feature>
<evidence type="ECO:0000259" key="7">
    <source>
        <dbReference type="PROSITE" id="PS50086"/>
    </source>
</evidence>
<dbReference type="InterPro" id="IPR011047">
    <property type="entry name" value="Quinoprotein_ADH-like_sf"/>
</dbReference>
<dbReference type="SMART" id="SM00164">
    <property type="entry name" value="TBC"/>
    <property type="match status" value="1"/>
</dbReference>
<dbReference type="Pfam" id="PF00619">
    <property type="entry name" value="CARD"/>
    <property type="match status" value="1"/>
</dbReference>
<organism evidence="9 10">
    <name type="scientific">Conger conger</name>
    <name type="common">Conger eel</name>
    <name type="synonym">Muraena conger</name>
    <dbReference type="NCBI Taxonomy" id="82655"/>
    <lineage>
        <taxon>Eukaryota</taxon>
        <taxon>Metazoa</taxon>
        <taxon>Chordata</taxon>
        <taxon>Craniata</taxon>
        <taxon>Vertebrata</taxon>
        <taxon>Euteleostomi</taxon>
        <taxon>Actinopterygii</taxon>
        <taxon>Neopterygii</taxon>
        <taxon>Teleostei</taxon>
        <taxon>Anguilliformes</taxon>
        <taxon>Congridae</taxon>
        <taxon>Conger</taxon>
    </lineage>
</organism>
<evidence type="ECO:0000259" key="8">
    <source>
        <dbReference type="PROSITE" id="PS50209"/>
    </source>
</evidence>
<evidence type="ECO:0000313" key="10">
    <source>
        <dbReference type="Proteomes" id="UP001152803"/>
    </source>
</evidence>
<dbReference type="Gene3D" id="1.10.472.80">
    <property type="entry name" value="Ypt/Rab-GAP domain of gyp1p, domain 3"/>
    <property type="match status" value="1"/>
</dbReference>
<keyword evidence="3 4" id="KW-0175">Coiled coil</keyword>
<dbReference type="PANTHER" id="PTHR14559">
    <property type="entry name" value="CASPASE RECRUITMENT DOMAIN FAMILY"/>
    <property type="match status" value="1"/>
</dbReference>
<dbReference type="Gene3D" id="3.40.50.300">
    <property type="entry name" value="P-loop containing nucleotide triphosphate hydrolases"/>
    <property type="match status" value="1"/>
</dbReference>
<evidence type="ECO:0000256" key="3">
    <source>
        <dbReference type="ARBA" id="ARBA00023054"/>
    </source>
</evidence>
<dbReference type="SUPFAM" id="SSF47986">
    <property type="entry name" value="DEATH domain"/>
    <property type="match status" value="1"/>
</dbReference>
<keyword evidence="10" id="KW-1185">Reference proteome</keyword>
<evidence type="ECO:0000256" key="5">
    <source>
        <dbReference type="SAM" id="MobiDB-lite"/>
    </source>
</evidence>
<dbReference type="InterPro" id="IPR001315">
    <property type="entry name" value="CARD"/>
</dbReference>
<dbReference type="SUPFAM" id="SSF47923">
    <property type="entry name" value="Ypt/Rab-GAP domain of gyp1p"/>
    <property type="match status" value="2"/>
</dbReference>
<comment type="subcellular location">
    <subcellularLocation>
        <location evidence="1">Cytoplasm</location>
        <location evidence="1">Cytoskeleton</location>
        <location evidence="1">Microtubule organizing center</location>
        <location evidence="1">Centrosome</location>
    </subcellularLocation>
</comment>
<dbReference type="InterPro" id="IPR035969">
    <property type="entry name" value="Rab-GAP_TBC_sf"/>
</dbReference>
<dbReference type="InterPro" id="IPR015943">
    <property type="entry name" value="WD40/YVTN_repeat-like_dom_sf"/>
</dbReference>
<dbReference type="FunFam" id="1.10.533.10:FF:000003">
    <property type="entry name" value="Caspase recruitment domain family, member 11"/>
    <property type="match status" value="1"/>
</dbReference>
<feature type="coiled-coil region" evidence="4">
    <location>
        <begin position="802"/>
        <end position="896"/>
    </location>
</feature>
<sequence>MSWSVCSRAVVWSIFTLLFINPFQMDSCSASTVSLPESLLFVSTLDGNLHAVSKRSGSIKWTLKEDPVLQVPTHMAEPAFLPDPNDGSLYSLGGKNSEGLTKLPFTIPELVQASPCRSSDGILYMGKKQDLWYVVDLMTGEKQQTLTSSFAETLCPSSSLLYLGRTEYTITMYDIKNRELRWNATYSDYASTLPDDDDSKYKMAHFVSNGDGLVVTVDTESGDVQWMQNYDSPVVAMYIWQRDGLRKVPHTNIAVETLRYLTFMSGEVGRITQWKYPFPKEKPKNKLMSTLYVGKYSTSLYASPSLVHDGVTVVPRGSAFPLLEGPSSREFTGGEDEECVITPSTDVKFSRALKERNRINFMRNYLLLIGHHETPPNAHNKFLERFPERIPRQQGNVIPPSAEKTLEEQKLNDSDMEDKPARPPVTSVQETPARPVRVEDPVDSMLKDMATIIFCTFLLAGWVAFVITYPKSLDYSALQASWAVYTCRFISFEEAAAMAESAAERPDLKEMEEEDLWDMINNHRHRVSLDVRPCMLIPYLRQARVLNELDEDEILNCMKFPNRSMRTSHMLDILRTQGCNGAMALLESVMIHYPELYTHITGRKPITEPSRFCGLIKGSELTEYLVRAVTSMQQELQQARREAEAAGGRCSALQGELSQAQQRADTLQQLQTEHVRLRSHMAGLHRDVLKLKDEKCDLHVRYTSAVEENSALNIRCRDLQLQMYQLQFELRKAQTETDFQREQSLKCSSPSEVQQLKEEVCTLRRRLLQAEKFTPAREDILVQDLEEARDGRTELLEQICCLREESEKLARERGQLLEEKEALELQVKKLSLDCEMYQQKSTVIQSQLRELQAERDQAYLLRDEAQAQIACSLSEKDTLRAHVVELQEKLFSLRAQGAQRPLQGNPRGRMYSWESGSDCPPSSPPQPRQRPRLRRMEAVCPKNVRDPDSNTESCEEGFSSFRRQEELQLRADSPDLTDWEVTSIAGLESDLPPISFHDISKGDDTVLTPRPAPSLRSSASSSGDGPTAPPFLVRLRPKALRISGRIMTISFQGEALLNQLQVIGGNKTGVFVHSVAEESSAQSVGICPGAQILEVRWEQGRRSTRMVLEDSTLEEALWALGQVRGFCHVSLRPNQDGYDKLQLQLKSGEVTSGDSFYVRVNMALPGGPSGALSVTCNDILHVTNTRHCADGFWKASHVHACKLQDLKSGTLPNYYRAQRLLIRAIEDMAFHHRPERKSERSQAQEKQKFVRIVSTGRLGPNPLWVSVEEAGSEEDMEAGDSAVPRSCVTLMPYTLVTPHHPPTSRPVLLFPTMLGRIMDKKLGSLQGFQMCEPEVLNASEYALRTQRAEVLEDCEAGGQKCYTLQGVERVIKQGCHCVLPLGLDCVRRLHKAEIYPIIIYITSTDRSARRLRAKLQRHGWSEEQLMDCSRSEEPLLDKLPCLYRRLPPDSWSDSSTLLRALHSATLLEQSKIVWLEPDLCLSSPDLHRRVRRAGGEIVFSKNNVCVHPAEVLPGQTEHCPGYLCVHTEKDEELGTTLILTWVPNSRIQRQGEEALRYVTPEGSPMRRSQRCPSPAAPPAPEGAEEEPAPPAKAGAGPQQQGEESQGSGLNSTPAPPPGGEALVKRSRSGLPGNIGREMRDGAVTHSAAGLSQNSPAPSEDGQSQAAGREEQQKGQVLEPRCGVFRVDLGRMRSLRLFFSDEACASGQLVIASRESHFQILHFHHAGLDKLAEVFQQWKCCQETQLKDQVLEGRSCLQFSVLRPCPPAADPRPEDWPHAGLDRASWGRLLNHRGEVEEQELRKAVFFGGVDPAIRRQVWPFLLRCYSAEEQGVPGGPRQEKHGQYQEIQQRRLCMSPEEQSEFWRKVQFTVDRDVGRTDCSCPFFRGEDNPNVEIMRRILLNFAVWNPGVGYCQGMSDLVAPLLLEVQDEADAFWCFVGLMENGGFVSPHEEGMEKQLAYLRELLGVMEPGFHQHLARLGEDGLLFCHRWLLLGFRREFPHTEVLLMWEACWARYQTDYFHLFLCVAIIALYGDGVAEKQLEVDQMLLHFSGLAMHMNGELVLRKARSLLHQFSLLPTVPYSLRSLCKRSGPGTWDSGPEAERCGERSEPQNCPGTQSSATLLTPVSPQPALPSEDPGASDALHLPYLLCHSTDHSLRGAGQSCRAAGSGAQENNLVDSTEPSQDVLGP</sequence>
<dbReference type="SUPFAM" id="SSF50998">
    <property type="entry name" value="Quinoprotein alcohol dehydrogenase-like"/>
    <property type="match status" value="1"/>
</dbReference>
<dbReference type="Gene3D" id="1.10.8.270">
    <property type="entry name" value="putative rabgap domain of human tbc1 domain family member 14 like domains"/>
    <property type="match status" value="1"/>
</dbReference>
<accession>A0A9Q1DXJ4</accession>
<feature type="region of interest" description="Disordered" evidence="5">
    <location>
        <begin position="1556"/>
        <end position="1674"/>
    </location>
</feature>
<dbReference type="PANTHER" id="PTHR14559:SF1">
    <property type="entry name" value="CASPASE RECRUITMENT DOMAIN-CONTAINING PROTEIN 14"/>
    <property type="match status" value="1"/>
</dbReference>
<feature type="compositionally biased region" description="Low complexity" evidence="5">
    <location>
        <begin position="1007"/>
        <end position="1026"/>
    </location>
</feature>
<dbReference type="Gene3D" id="2.30.30.40">
    <property type="entry name" value="SH3 Domains"/>
    <property type="match status" value="1"/>
</dbReference>
<feature type="compositionally biased region" description="Low complexity" evidence="5">
    <location>
        <begin position="1591"/>
        <end position="1608"/>
    </location>
</feature>
<dbReference type="FunFam" id="2.130.10.10:FF:000225">
    <property type="entry name" value="Endoplasmic reticulum to nucleus-signaling 1"/>
    <property type="match status" value="1"/>
</dbReference>
<dbReference type="PROSITE" id="PS50209">
    <property type="entry name" value="CARD"/>
    <property type="match status" value="1"/>
</dbReference>
<dbReference type="InterPro" id="IPR036034">
    <property type="entry name" value="PDZ_sf"/>
</dbReference>
<dbReference type="InterPro" id="IPR002372">
    <property type="entry name" value="PQQ_rpt_dom"/>
</dbReference>
<protein>
    <submittedName>
        <fullName evidence="9">Uncharacterized protein</fullName>
    </submittedName>
</protein>
<dbReference type="GO" id="GO:0005813">
    <property type="term" value="C:centrosome"/>
    <property type="evidence" value="ECO:0007669"/>
    <property type="project" value="UniProtKB-SubCell"/>
</dbReference>
<dbReference type="InterPro" id="IPR018391">
    <property type="entry name" value="PQQ_b-propeller_rpt"/>
</dbReference>
<keyword evidence="2" id="KW-0597">Phosphoprotein</keyword>
<dbReference type="FunFam" id="1.10.8.270:FF:000017">
    <property type="entry name" value="TBC1 domain family member 16"/>
    <property type="match status" value="1"/>
</dbReference>
<dbReference type="Pfam" id="PF13360">
    <property type="entry name" value="PQQ_2"/>
    <property type="match status" value="1"/>
</dbReference>
<feature type="compositionally biased region" description="Polar residues" evidence="5">
    <location>
        <begin position="2170"/>
        <end position="2182"/>
    </location>
</feature>
<dbReference type="Proteomes" id="UP001152803">
    <property type="component" value="Unassembled WGS sequence"/>
</dbReference>
<dbReference type="InterPro" id="IPR000195">
    <property type="entry name" value="Rab-GAP-TBC_dom"/>
</dbReference>
<gene>
    <name evidence="9" type="ORF">COCON_G00025250</name>
</gene>
<evidence type="ECO:0000313" key="9">
    <source>
        <dbReference type="EMBL" id="KAJ8283675.1"/>
    </source>
</evidence>
<feature type="domain" description="Rab-GAP TBC" evidence="7">
    <location>
        <begin position="1808"/>
        <end position="2014"/>
    </location>
</feature>
<dbReference type="Gene3D" id="2.30.29.230">
    <property type="match status" value="1"/>
</dbReference>
<dbReference type="Gene3D" id="1.10.533.10">
    <property type="entry name" value="Death Domain, Fas"/>
    <property type="match status" value="1"/>
</dbReference>
<feature type="domain" description="CARD" evidence="8">
    <location>
        <begin position="512"/>
        <end position="604"/>
    </location>
</feature>
<dbReference type="InterPro" id="IPR011029">
    <property type="entry name" value="DEATH-like_dom_sf"/>
</dbReference>
<feature type="region of interest" description="Disordered" evidence="5">
    <location>
        <begin position="2091"/>
        <end position="2137"/>
    </location>
</feature>
<evidence type="ECO:0000256" key="6">
    <source>
        <dbReference type="SAM" id="SignalP"/>
    </source>
</evidence>
<keyword evidence="6" id="KW-0732">Signal</keyword>
<dbReference type="PROSITE" id="PS50086">
    <property type="entry name" value="TBC_RABGAP"/>
    <property type="match status" value="1"/>
</dbReference>
<dbReference type="Gene3D" id="2.130.10.10">
    <property type="entry name" value="YVTN repeat-like/Quinoprotein amine dehydrogenase"/>
    <property type="match status" value="1"/>
</dbReference>
<feature type="signal peptide" evidence="6">
    <location>
        <begin position="1"/>
        <end position="30"/>
    </location>
</feature>
<dbReference type="SUPFAM" id="SSF50156">
    <property type="entry name" value="PDZ domain-like"/>
    <property type="match status" value="1"/>
</dbReference>
<comment type="caution">
    <text evidence="9">The sequence shown here is derived from an EMBL/GenBank/DDBJ whole genome shotgun (WGS) entry which is preliminary data.</text>
</comment>
<dbReference type="GO" id="GO:0050700">
    <property type="term" value="F:CARD domain binding"/>
    <property type="evidence" value="ECO:0007669"/>
    <property type="project" value="TreeGrafter"/>
</dbReference>
<dbReference type="Gene3D" id="2.30.42.10">
    <property type="match status" value="1"/>
</dbReference>
<feature type="region of interest" description="Disordered" evidence="5">
    <location>
        <begin position="393"/>
        <end position="436"/>
    </location>
</feature>
<feature type="compositionally biased region" description="Polar residues" evidence="5">
    <location>
        <begin position="2109"/>
        <end position="2125"/>
    </location>
</feature>
<dbReference type="CDD" id="cd09769">
    <property type="entry name" value="Luminal_IRE1"/>
    <property type="match status" value="1"/>
</dbReference>
<dbReference type="SMART" id="SM00564">
    <property type="entry name" value="PQQ"/>
    <property type="match status" value="5"/>
</dbReference>
<dbReference type="FunFam" id="1.10.472.80:FF:000020">
    <property type="entry name" value="TBC1 domain family, member 16"/>
    <property type="match status" value="1"/>
</dbReference>
<dbReference type="InterPro" id="IPR027417">
    <property type="entry name" value="P-loop_NTPase"/>
</dbReference>
<feature type="region of interest" description="Disordered" evidence="5">
    <location>
        <begin position="897"/>
        <end position="934"/>
    </location>
</feature>
<feature type="chain" id="PRO_5040402910" evidence="6">
    <location>
        <begin position="31"/>
        <end position="2188"/>
    </location>
</feature>
<dbReference type="Pfam" id="PF00566">
    <property type="entry name" value="RabGAP-TBC"/>
    <property type="match status" value="1"/>
</dbReference>
<feature type="compositionally biased region" description="Basic and acidic residues" evidence="5">
    <location>
        <begin position="404"/>
        <end position="421"/>
    </location>
</feature>
<dbReference type="GO" id="GO:0042981">
    <property type="term" value="P:regulation of apoptotic process"/>
    <property type="evidence" value="ECO:0007669"/>
    <property type="project" value="InterPro"/>
</dbReference>
<dbReference type="GO" id="GO:0005737">
    <property type="term" value="C:cytoplasm"/>
    <property type="evidence" value="ECO:0007669"/>
    <property type="project" value="TreeGrafter"/>
</dbReference>
<feature type="compositionally biased region" description="Basic and acidic residues" evidence="5">
    <location>
        <begin position="2099"/>
        <end position="2108"/>
    </location>
</feature>
<name>A0A9Q1DXJ4_CONCO</name>
<feature type="region of interest" description="Disordered" evidence="5">
    <location>
        <begin position="992"/>
        <end position="1030"/>
    </location>
</feature>
<feature type="region of interest" description="Disordered" evidence="5">
    <location>
        <begin position="2160"/>
        <end position="2188"/>
    </location>
</feature>
<feature type="region of interest" description="Disordered" evidence="5">
    <location>
        <begin position="940"/>
        <end position="959"/>
    </location>
</feature>
<evidence type="ECO:0000256" key="1">
    <source>
        <dbReference type="ARBA" id="ARBA00004300"/>
    </source>
</evidence>
<feature type="compositionally biased region" description="Polar residues" evidence="5">
    <location>
        <begin position="1649"/>
        <end position="1665"/>
    </location>
</feature>
<reference evidence="9" key="1">
    <citation type="journal article" date="2023" name="Science">
        <title>Genome structures resolve the early diversification of teleost fishes.</title>
        <authorList>
            <person name="Parey E."/>
            <person name="Louis A."/>
            <person name="Montfort J."/>
            <person name="Bouchez O."/>
            <person name="Roques C."/>
            <person name="Iampietro C."/>
            <person name="Lluch J."/>
            <person name="Castinel A."/>
            <person name="Donnadieu C."/>
            <person name="Desvignes T."/>
            <person name="Floi Bucao C."/>
            <person name="Jouanno E."/>
            <person name="Wen M."/>
            <person name="Mejri S."/>
            <person name="Dirks R."/>
            <person name="Jansen H."/>
            <person name="Henkel C."/>
            <person name="Chen W.J."/>
            <person name="Zahm M."/>
            <person name="Cabau C."/>
            <person name="Klopp C."/>
            <person name="Thompson A.W."/>
            <person name="Robinson-Rechavi M."/>
            <person name="Braasch I."/>
            <person name="Lecointre G."/>
            <person name="Bobe J."/>
            <person name="Postlethwait J.H."/>
            <person name="Berthelot C."/>
            <person name="Roest Crollius H."/>
            <person name="Guiguen Y."/>
        </authorList>
    </citation>
    <scope>NUCLEOTIDE SEQUENCE</scope>
    <source>
        <strain evidence="9">Concon-B</strain>
    </source>
</reference>
<dbReference type="OrthoDB" id="8795751at2759"/>
<evidence type="ECO:0000256" key="2">
    <source>
        <dbReference type="ARBA" id="ARBA00022553"/>
    </source>
</evidence>
<proteinExistence type="predicted"/>
<evidence type="ECO:0000256" key="4">
    <source>
        <dbReference type="SAM" id="Coils"/>
    </source>
</evidence>